<feature type="compositionally biased region" description="Basic and acidic residues" evidence="1">
    <location>
        <begin position="675"/>
        <end position="700"/>
    </location>
</feature>
<comment type="caution">
    <text evidence="2">The sequence shown here is derived from an EMBL/GenBank/DDBJ whole genome shotgun (WGS) entry which is preliminary data.</text>
</comment>
<feature type="region of interest" description="Disordered" evidence="1">
    <location>
        <begin position="209"/>
        <end position="234"/>
    </location>
</feature>
<accession>A0AAW2IBX6</accession>
<reference evidence="2" key="1">
    <citation type="journal article" date="2024" name="Gigascience">
        <title>Chromosome-level genome of the poultry shaft louse Menopon gallinae provides insight into the host-switching and adaptive evolution of parasitic lice.</title>
        <authorList>
            <person name="Xu Y."/>
            <person name="Ma L."/>
            <person name="Liu S."/>
            <person name="Liang Y."/>
            <person name="Liu Q."/>
            <person name="He Z."/>
            <person name="Tian L."/>
            <person name="Duan Y."/>
            <person name="Cai W."/>
            <person name="Li H."/>
            <person name="Song F."/>
        </authorList>
    </citation>
    <scope>NUCLEOTIDE SEQUENCE</scope>
    <source>
        <strain evidence="2">Cailab_2023a</strain>
    </source>
</reference>
<feature type="region of interest" description="Disordered" evidence="1">
    <location>
        <begin position="1"/>
        <end position="108"/>
    </location>
</feature>
<feature type="compositionally biased region" description="Basic residues" evidence="1">
    <location>
        <begin position="467"/>
        <end position="486"/>
    </location>
</feature>
<feature type="compositionally biased region" description="Basic and acidic residues" evidence="1">
    <location>
        <begin position="95"/>
        <end position="104"/>
    </location>
</feature>
<feature type="region of interest" description="Disordered" evidence="1">
    <location>
        <begin position="596"/>
        <end position="719"/>
    </location>
</feature>
<name>A0AAW2IBX6_9NEOP</name>
<dbReference type="EMBL" id="JARGDH010000001">
    <property type="protein sequence ID" value="KAL0279719.1"/>
    <property type="molecule type" value="Genomic_DNA"/>
</dbReference>
<dbReference type="AlphaFoldDB" id="A0AAW2IBX6"/>
<feature type="compositionally biased region" description="Basic and acidic residues" evidence="1">
    <location>
        <begin position="487"/>
        <end position="504"/>
    </location>
</feature>
<feature type="region of interest" description="Disordered" evidence="1">
    <location>
        <begin position="306"/>
        <end position="441"/>
    </location>
</feature>
<feature type="region of interest" description="Disordered" evidence="1">
    <location>
        <begin position="467"/>
        <end position="517"/>
    </location>
</feature>
<feature type="region of interest" description="Disordered" evidence="1">
    <location>
        <begin position="530"/>
        <end position="568"/>
    </location>
</feature>
<feature type="compositionally biased region" description="Basic and acidic residues" evidence="1">
    <location>
        <begin position="709"/>
        <end position="719"/>
    </location>
</feature>
<protein>
    <submittedName>
        <fullName evidence="2">Uncharacterized protein</fullName>
    </submittedName>
</protein>
<proteinExistence type="predicted"/>
<feature type="compositionally biased region" description="Low complexity" evidence="1">
    <location>
        <begin position="16"/>
        <end position="28"/>
    </location>
</feature>
<evidence type="ECO:0000313" key="2">
    <source>
        <dbReference type="EMBL" id="KAL0279719.1"/>
    </source>
</evidence>
<evidence type="ECO:0000256" key="1">
    <source>
        <dbReference type="SAM" id="MobiDB-lite"/>
    </source>
</evidence>
<feature type="compositionally biased region" description="Basic and acidic residues" evidence="1">
    <location>
        <begin position="554"/>
        <end position="568"/>
    </location>
</feature>
<feature type="compositionally biased region" description="Basic and acidic residues" evidence="1">
    <location>
        <begin position="37"/>
        <end position="49"/>
    </location>
</feature>
<feature type="compositionally biased region" description="Basic and acidic residues" evidence="1">
    <location>
        <begin position="344"/>
        <end position="357"/>
    </location>
</feature>
<feature type="compositionally biased region" description="Low complexity" evidence="1">
    <location>
        <begin position="609"/>
        <end position="626"/>
    </location>
</feature>
<gene>
    <name evidence="2" type="ORF">PYX00_001215</name>
</gene>
<sequence>MPSPSASRHRGSIVRQLSLQSQPSGQPPAGRRGLKKQMSEDDGRSRTLDAVEVTGQGWPVAGEKPEAGLRAGSNEGQKIGQQKTASRPRPIKMAWADRKQESTERPIGVEVVARKCPGQPRPTTIKAQRTTNLPLLGDKETLAYSRQQFAERLRIAWREREKNKPNLNIFLARAAETARSGREEANTDRSSELTEVKILAQDSITFRSVSTADGSVSSDPIERPENPAESNRKSILKNVHLKNDAEEKTGEEDSRRPAIRLVTDCPDFQTFPVSEPTNGFGNNLTNIDYRVKSPCVARKPCNAERLSKDKENNSPRSDSGYSEGGKTGKLDEEANPTSEVVEESETRPHATAQERRASFRSGGLLNRAIDESYSPSGTNSSEEIEDDFPQEGNNEIKVFLRKNDDKRPPLTRTLSAPTRNEAHSPKTASGSAAPKTTVVSFKDLPHQSSEVDLAGIYDDLTALRGRVKSAPIRRKLKTTAARRKQRGKEADSSDDEKQSEDQSKRRGARRKAMARMSASDIVTMVSLVSPAESDAEENAIPLPEETWVEEEKEEKEADAQSEKVEPPKEISSFIIQKFVSLRKSNKTVSFVQHPPVSRSYSASFPSRRAPAGTPIIIPTPVITNPALTPAQLQEREKRPQPPSPGLAAGTDNRGVKRRLIRTASAPQVKENGTNESRDSDGKAEEKLADLPRKDFDKIEESNEDEEKEDDKKEPEFKSPKEKECWVLYQKMLEKGVSVSFDTVLRGMLTPTEYRLRRNQLLSSC</sequence>
<feature type="compositionally biased region" description="Polar residues" evidence="1">
    <location>
        <begin position="74"/>
        <end position="85"/>
    </location>
</feature>
<feature type="compositionally biased region" description="Polar residues" evidence="1">
    <location>
        <begin position="209"/>
        <end position="218"/>
    </location>
</feature>
<organism evidence="2">
    <name type="scientific">Menopon gallinae</name>
    <name type="common">poultry shaft louse</name>
    <dbReference type="NCBI Taxonomy" id="328185"/>
    <lineage>
        <taxon>Eukaryota</taxon>
        <taxon>Metazoa</taxon>
        <taxon>Ecdysozoa</taxon>
        <taxon>Arthropoda</taxon>
        <taxon>Hexapoda</taxon>
        <taxon>Insecta</taxon>
        <taxon>Pterygota</taxon>
        <taxon>Neoptera</taxon>
        <taxon>Paraneoptera</taxon>
        <taxon>Psocodea</taxon>
        <taxon>Troctomorpha</taxon>
        <taxon>Phthiraptera</taxon>
        <taxon>Amblycera</taxon>
        <taxon>Menoponidae</taxon>
        <taxon>Menopon</taxon>
    </lineage>
</organism>
<feature type="compositionally biased region" description="Basic and acidic residues" evidence="1">
    <location>
        <begin position="220"/>
        <end position="232"/>
    </location>
</feature>